<gene>
    <name evidence="3" type="ORF">PsYK624_154620</name>
</gene>
<comment type="caution">
    <text evidence="3">The sequence shown here is derived from an EMBL/GenBank/DDBJ whole genome shotgun (WGS) entry which is preliminary data.</text>
</comment>
<dbReference type="PROSITE" id="PS50097">
    <property type="entry name" value="BTB"/>
    <property type="match status" value="1"/>
</dbReference>
<dbReference type="InterPro" id="IPR011333">
    <property type="entry name" value="SKP1/BTB/POZ_sf"/>
</dbReference>
<dbReference type="AlphaFoldDB" id="A0A9P3GNW6"/>
<feature type="region of interest" description="Disordered" evidence="1">
    <location>
        <begin position="234"/>
        <end position="284"/>
    </location>
</feature>
<evidence type="ECO:0000256" key="1">
    <source>
        <dbReference type="SAM" id="MobiDB-lite"/>
    </source>
</evidence>
<dbReference type="Gene3D" id="3.30.710.10">
    <property type="entry name" value="Potassium Channel Kv1.1, Chain A"/>
    <property type="match status" value="1"/>
</dbReference>
<dbReference type="InterPro" id="IPR000210">
    <property type="entry name" value="BTB/POZ_dom"/>
</dbReference>
<dbReference type="Proteomes" id="UP000703269">
    <property type="component" value="Unassembled WGS sequence"/>
</dbReference>
<dbReference type="SUPFAM" id="SSF54695">
    <property type="entry name" value="POZ domain"/>
    <property type="match status" value="1"/>
</dbReference>
<feature type="domain" description="BTB" evidence="2">
    <location>
        <begin position="48"/>
        <end position="112"/>
    </location>
</feature>
<sequence>MEVSPTAPTASKSASTDAAAEAVQLGPLVDADSELAQRRHPKYYFDDGSVLLLAGGVSYRIHRYLLSRDSPYWAAVLASGSPGNKFDMADKSSLDFDAFLDVLYATCYRSPEISTTSEWAAVLRLATEWLFDDIRRLAIERLQPIASPVEKLVLSYSQNIAAWRPMAYAALCARDQPLTASEIEVVQAKDVALIMSVRETLLREGVQLESSDAAARVAEVVKAAMEPDAVVPTEAIAKDEFPAQTAQEEEPLSSGLGRPDSAILPPSSPAGSAAGSTASTLAPTASPDFRTDIAGLLDLLAEDTLPDVATEIIRWINDGDEVHARMVLEYTIHLLFEKTAKSDCAHLCTQLCGNLMQFKRPGMFSNAILDAQNDARARCVHTCLVDEYLAELQSVNLSSDLPPATRDRNLVRFIDALVKASFLTIADLYEFLETVVPGTEDAQYERRIQLVCMLLQALAPELRLSMVRAGREELRQRMSRYIAAVQDARSGKVRVCRATMTSTQDILRTMESMGWR</sequence>
<protein>
    <recommendedName>
        <fullName evidence="2">BTB domain-containing protein</fullName>
    </recommendedName>
</protein>
<dbReference type="SUPFAM" id="SSF48371">
    <property type="entry name" value="ARM repeat"/>
    <property type="match status" value="1"/>
</dbReference>
<proteinExistence type="predicted"/>
<evidence type="ECO:0000259" key="2">
    <source>
        <dbReference type="PROSITE" id="PS50097"/>
    </source>
</evidence>
<accession>A0A9P3GNW6</accession>
<name>A0A9P3GNW6_9APHY</name>
<feature type="compositionally biased region" description="Low complexity" evidence="1">
    <location>
        <begin position="261"/>
        <end position="284"/>
    </location>
</feature>
<evidence type="ECO:0000313" key="3">
    <source>
        <dbReference type="EMBL" id="GJE99213.1"/>
    </source>
</evidence>
<keyword evidence="4" id="KW-1185">Reference proteome</keyword>
<organism evidence="3 4">
    <name type="scientific">Phanerochaete sordida</name>
    <dbReference type="NCBI Taxonomy" id="48140"/>
    <lineage>
        <taxon>Eukaryota</taxon>
        <taxon>Fungi</taxon>
        <taxon>Dikarya</taxon>
        <taxon>Basidiomycota</taxon>
        <taxon>Agaricomycotina</taxon>
        <taxon>Agaricomycetes</taxon>
        <taxon>Polyporales</taxon>
        <taxon>Phanerochaetaceae</taxon>
        <taxon>Phanerochaete</taxon>
    </lineage>
</organism>
<reference evidence="3 4" key="1">
    <citation type="submission" date="2021-08" db="EMBL/GenBank/DDBJ databases">
        <title>Draft Genome Sequence of Phanerochaete sordida strain YK-624.</title>
        <authorList>
            <person name="Mori T."/>
            <person name="Dohra H."/>
            <person name="Suzuki T."/>
            <person name="Kawagishi H."/>
            <person name="Hirai H."/>
        </authorList>
    </citation>
    <scope>NUCLEOTIDE SEQUENCE [LARGE SCALE GENOMIC DNA]</scope>
    <source>
        <strain evidence="3 4">YK-624</strain>
    </source>
</reference>
<evidence type="ECO:0000313" key="4">
    <source>
        <dbReference type="Proteomes" id="UP000703269"/>
    </source>
</evidence>
<dbReference type="OrthoDB" id="3248190at2759"/>
<dbReference type="EMBL" id="BPQB01000104">
    <property type="protein sequence ID" value="GJE99213.1"/>
    <property type="molecule type" value="Genomic_DNA"/>
</dbReference>
<dbReference type="Pfam" id="PF00651">
    <property type="entry name" value="BTB"/>
    <property type="match status" value="1"/>
</dbReference>
<dbReference type="Gene3D" id="1.25.40.180">
    <property type="match status" value="1"/>
</dbReference>
<dbReference type="InterPro" id="IPR016024">
    <property type="entry name" value="ARM-type_fold"/>
</dbReference>